<evidence type="ECO:0000313" key="3">
    <source>
        <dbReference type="EMBL" id="MBB6690382.1"/>
    </source>
</evidence>
<evidence type="ECO:0000259" key="1">
    <source>
        <dbReference type="Pfam" id="PF01345"/>
    </source>
</evidence>
<evidence type="ECO:0000313" key="4">
    <source>
        <dbReference type="Proteomes" id="UP000553776"/>
    </source>
</evidence>
<sequence>MTGTPVLVAVKLANPPAAAPGDTVIFTIVLENHGNGDLFNVRIVDPLIGLDQFIGDIPAGMGLVIDWPFVIPPDAQAGLTISNIVTITADNLSEPEEVGTAVEVLPVPRLEIFKSADRSVVPAGETVHFTIEVVNTGNADLANVRVTDDLTGFEALIPILFVGQREVFSVPFFVPLETPPQTYVNTAAAVSDQTEPVFSITEVTVLADPRLGIDKIPETASVAPGQTIQYVVRLENIGNVPLTGIRIVDPTLGIDRLEPDLQVGEVRELVFAFVVPRDTPVGSDLVNILSVLTAETGPQEVESLVTVTGLGLTLSKESDRAAAAPGETVFYTLTVTNLLNAPQTNIALNDPVLGLSETIPALLPGETITRTLAFTVPAGAEAGSVILNTFTVSSDQTPTLETIAEVVVLEPPGPSLAIEKTPDRNAAAPGDTVAYTLTVTNLLGVPQTNVALIDALLGLSETVASLPANGTITRTLTFAVPADAEIGSVILNTFTVSSDQTPTLEAIAEVAVEAPPGPSLLIQKLPDRNAAAPGDTVVYTLTVTNLLPIPLTNVVLTDALLGLNETLPVLPPNAAVTRTLTFVVPADAAIGSAIVNTFTAVSDQTPEHEAVAEVIVAVPPGPSLLVHKLPDRNTAAPGDTVTYTLTVTNLLGVPQTNVVLTDTLLGLSETIASLPANATITRTVTFVVPADAAVGSVIRNTFIASSDLSPPAETIAEVTVQAPPGLSLRIRKLPDRNAAAPGETVAYTLTVTNLLDIPQTNVVLSDPLLGLSETIASLPANATITRTVTFVVPADAAIGSAVVNTFTAASDQTPAVETIAEVIVRTAPVATTTLAVRKRLDRSDAEPGETIRYTVEVANTGENPATDVVVRDSLTGEQRTIPVIAPGETEIVSFAFTVPAGTTQGTVIANRVTVAWPEQPPGSPPVRDEARVIVAVPAELPEVEVDARPEDPRPGETVIKTVTVANVTNLALTNVRVFDPLVGFRTVIPLLAPGERRVFTLQLPIPAGTEGATTFRNTVSVFSDQTPLQQEEVAVRTQALPDASLTETVDRAVGRPGETVIFTIQARNTGNVPLLNARLSAPLLGIQLRIAEFDVGASETLRVPFVLPDVEEDTVIVSPVTLVSDNGPVREASASVKVLAEEEE</sequence>
<name>A0A841TTZ8_9BACL</name>
<dbReference type="InterPro" id="IPR001434">
    <property type="entry name" value="OmcB-like_DUF11"/>
</dbReference>
<feature type="domain" description="DUF7507" evidence="2">
    <location>
        <begin position="108"/>
        <end position="156"/>
    </location>
</feature>
<dbReference type="NCBIfam" id="TIGR01451">
    <property type="entry name" value="B_ant_repeat"/>
    <property type="match status" value="10"/>
</dbReference>
<keyword evidence="4" id="KW-1185">Reference proteome</keyword>
<dbReference type="InterPro" id="IPR047589">
    <property type="entry name" value="DUF11_rpt"/>
</dbReference>
<accession>A0A841TTZ8</accession>
<gene>
    <name evidence="3" type="ORF">H7B90_03110</name>
</gene>
<evidence type="ECO:0000259" key="2">
    <source>
        <dbReference type="Pfam" id="PF24346"/>
    </source>
</evidence>
<dbReference type="InterPro" id="IPR051172">
    <property type="entry name" value="Chlamydia_OmcB"/>
</dbReference>
<dbReference type="Pfam" id="PF24346">
    <property type="entry name" value="DUF7507"/>
    <property type="match status" value="2"/>
</dbReference>
<reference evidence="3 4" key="1">
    <citation type="submission" date="2020-08" db="EMBL/GenBank/DDBJ databases">
        <title>Cohnella phylogeny.</title>
        <authorList>
            <person name="Dunlap C."/>
        </authorList>
    </citation>
    <scope>NUCLEOTIDE SEQUENCE [LARGE SCALE GENOMIC DNA]</scope>
    <source>
        <strain evidence="3 4">DSM 25239</strain>
    </source>
</reference>
<feature type="domain" description="DUF11" evidence="1">
    <location>
        <begin position="834"/>
        <end position="875"/>
    </location>
</feature>
<dbReference type="InterPro" id="IPR013783">
    <property type="entry name" value="Ig-like_fold"/>
</dbReference>
<proteinExistence type="predicted"/>
<protein>
    <submittedName>
        <fullName evidence="3">DUF11 domain-containing protein</fullName>
    </submittedName>
</protein>
<dbReference type="Proteomes" id="UP000553776">
    <property type="component" value="Unassembled WGS sequence"/>
</dbReference>
<dbReference type="EMBL" id="JACJVR010000009">
    <property type="protein sequence ID" value="MBB6690382.1"/>
    <property type="molecule type" value="Genomic_DNA"/>
</dbReference>
<comment type="caution">
    <text evidence="3">The sequence shown here is derived from an EMBL/GenBank/DDBJ whole genome shotgun (WGS) entry which is preliminary data.</text>
</comment>
<dbReference type="Gene3D" id="2.60.40.10">
    <property type="entry name" value="Immunoglobulins"/>
    <property type="match status" value="1"/>
</dbReference>
<dbReference type="AlphaFoldDB" id="A0A841TTZ8"/>
<feature type="domain" description="DUF7507" evidence="2">
    <location>
        <begin position="518"/>
        <end position="605"/>
    </location>
</feature>
<organism evidence="3 4">
    <name type="scientific">Cohnella xylanilytica</name>
    <dbReference type="NCBI Taxonomy" id="557555"/>
    <lineage>
        <taxon>Bacteria</taxon>
        <taxon>Bacillati</taxon>
        <taxon>Bacillota</taxon>
        <taxon>Bacilli</taxon>
        <taxon>Bacillales</taxon>
        <taxon>Paenibacillaceae</taxon>
        <taxon>Cohnella</taxon>
    </lineage>
</organism>
<dbReference type="InterPro" id="IPR055354">
    <property type="entry name" value="DUF7507"/>
</dbReference>
<dbReference type="Pfam" id="PF01345">
    <property type="entry name" value="DUF11"/>
    <property type="match status" value="1"/>
</dbReference>
<dbReference type="PANTHER" id="PTHR34819">
    <property type="entry name" value="LARGE CYSTEINE-RICH PERIPLASMIC PROTEIN OMCB"/>
    <property type="match status" value="1"/>
</dbReference>
<dbReference type="RefSeq" id="WP_185134415.1">
    <property type="nucleotide sequence ID" value="NZ_JACJVR010000009.1"/>
</dbReference>